<dbReference type="CDD" id="cd01991">
    <property type="entry name" value="Asn_synthase_B_C"/>
    <property type="match status" value="1"/>
</dbReference>
<dbReference type="GO" id="GO:0006529">
    <property type="term" value="P:asparagine biosynthetic process"/>
    <property type="evidence" value="ECO:0007669"/>
    <property type="project" value="InterPro"/>
</dbReference>
<dbReference type="EMBL" id="JACIET010000001">
    <property type="protein sequence ID" value="MBB4012324.1"/>
    <property type="molecule type" value="Genomic_DNA"/>
</dbReference>
<dbReference type="SUPFAM" id="SSF56235">
    <property type="entry name" value="N-terminal nucleophile aminohydrolases (Ntn hydrolases)"/>
    <property type="match status" value="1"/>
</dbReference>
<dbReference type="PIRSF" id="PIRSF001589">
    <property type="entry name" value="Asn_synthetase_glu-h"/>
    <property type="match status" value="1"/>
</dbReference>
<name>A0A840BJ08_9RHOO</name>
<evidence type="ECO:0000259" key="6">
    <source>
        <dbReference type="Pfam" id="PF00733"/>
    </source>
</evidence>
<dbReference type="Gene3D" id="3.40.50.620">
    <property type="entry name" value="HUPs"/>
    <property type="match status" value="1"/>
</dbReference>
<dbReference type="GO" id="GO:0004066">
    <property type="term" value="F:asparagine synthase (glutamine-hydrolyzing) activity"/>
    <property type="evidence" value="ECO:0007669"/>
    <property type="project" value="UniProtKB-EC"/>
</dbReference>
<feature type="domain" description="Asparagine synthetase" evidence="6">
    <location>
        <begin position="215"/>
        <end position="598"/>
    </location>
</feature>
<gene>
    <name evidence="7" type="ORF">GGR36_001632</name>
</gene>
<proteinExistence type="inferred from homology"/>
<evidence type="ECO:0000256" key="2">
    <source>
        <dbReference type="ARBA" id="ARBA00005752"/>
    </source>
</evidence>
<dbReference type="InterPro" id="IPR029055">
    <property type="entry name" value="Ntn_hydrolases_N"/>
</dbReference>
<dbReference type="InterPro" id="IPR014729">
    <property type="entry name" value="Rossmann-like_a/b/a_fold"/>
</dbReference>
<organism evidence="7 8">
    <name type="scientific">Niveibacterium umoris</name>
    <dbReference type="NCBI Taxonomy" id="1193620"/>
    <lineage>
        <taxon>Bacteria</taxon>
        <taxon>Pseudomonadati</taxon>
        <taxon>Pseudomonadota</taxon>
        <taxon>Betaproteobacteria</taxon>
        <taxon>Rhodocyclales</taxon>
        <taxon>Rhodocyclaceae</taxon>
        <taxon>Niveibacterium</taxon>
    </lineage>
</organism>
<protein>
    <recommendedName>
        <fullName evidence="3">asparagine synthase (glutamine-hydrolyzing)</fullName>
        <ecNumber evidence="3">6.3.5.4</ecNumber>
    </recommendedName>
</protein>
<dbReference type="AlphaFoldDB" id="A0A840BJ08"/>
<dbReference type="Pfam" id="PF00733">
    <property type="entry name" value="Asn_synthase"/>
    <property type="match status" value="1"/>
</dbReference>
<dbReference type="RefSeq" id="WP_207064273.1">
    <property type="nucleotide sequence ID" value="NZ_BAABLE010000011.1"/>
</dbReference>
<comment type="pathway">
    <text evidence="1">Amino-acid biosynthesis; L-asparagine biosynthesis; L-asparagine from L-aspartate (L-Gln route): step 1/1.</text>
</comment>
<dbReference type="InterPro" id="IPR001962">
    <property type="entry name" value="Asn_synthase"/>
</dbReference>
<evidence type="ECO:0000256" key="5">
    <source>
        <dbReference type="PIRSR" id="PIRSR001589-3"/>
    </source>
</evidence>
<dbReference type="Proteomes" id="UP000561045">
    <property type="component" value="Unassembled WGS sequence"/>
</dbReference>
<evidence type="ECO:0000313" key="8">
    <source>
        <dbReference type="Proteomes" id="UP000561045"/>
    </source>
</evidence>
<evidence type="ECO:0000256" key="1">
    <source>
        <dbReference type="ARBA" id="ARBA00005187"/>
    </source>
</evidence>
<comment type="caution">
    <text evidence="7">The sequence shown here is derived from an EMBL/GenBank/DDBJ whole genome shotgun (WGS) entry which is preliminary data.</text>
</comment>
<dbReference type="EC" id="6.3.5.4" evidence="3"/>
<keyword evidence="8" id="KW-1185">Reference proteome</keyword>
<dbReference type="Gene3D" id="3.60.20.10">
    <property type="entry name" value="Glutamine Phosphoribosylpyrophosphate, subunit 1, domain 1"/>
    <property type="match status" value="1"/>
</dbReference>
<accession>A0A840BJ08</accession>
<comment type="similarity">
    <text evidence="2">Belongs to the asparagine synthetase family.</text>
</comment>
<evidence type="ECO:0000256" key="3">
    <source>
        <dbReference type="ARBA" id="ARBA00012737"/>
    </source>
</evidence>
<dbReference type="InterPro" id="IPR051786">
    <property type="entry name" value="ASN_synthetase/amidase"/>
</dbReference>
<dbReference type="SUPFAM" id="SSF52402">
    <property type="entry name" value="Adenine nucleotide alpha hydrolases-like"/>
    <property type="match status" value="1"/>
</dbReference>
<dbReference type="InterPro" id="IPR006426">
    <property type="entry name" value="Asn_synth_AEB"/>
</dbReference>
<dbReference type="PANTHER" id="PTHR43284:SF1">
    <property type="entry name" value="ASPARAGINE SYNTHETASE"/>
    <property type="match status" value="1"/>
</dbReference>
<dbReference type="PANTHER" id="PTHR43284">
    <property type="entry name" value="ASPARAGINE SYNTHETASE (GLUTAMINE-HYDROLYZING)"/>
    <property type="match status" value="1"/>
</dbReference>
<comment type="catalytic activity">
    <reaction evidence="4">
        <text>L-aspartate + L-glutamine + ATP + H2O = L-asparagine + L-glutamate + AMP + diphosphate + H(+)</text>
        <dbReference type="Rhea" id="RHEA:12228"/>
        <dbReference type="ChEBI" id="CHEBI:15377"/>
        <dbReference type="ChEBI" id="CHEBI:15378"/>
        <dbReference type="ChEBI" id="CHEBI:29985"/>
        <dbReference type="ChEBI" id="CHEBI:29991"/>
        <dbReference type="ChEBI" id="CHEBI:30616"/>
        <dbReference type="ChEBI" id="CHEBI:33019"/>
        <dbReference type="ChEBI" id="CHEBI:58048"/>
        <dbReference type="ChEBI" id="CHEBI:58359"/>
        <dbReference type="ChEBI" id="CHEBI:456215"/>
        <dbReference type="EC" id="6.3.5.4"/>
    </reaction>
</comment>
<sequence length="606" mass="66721">MTARMNRLVCRFDPTAIDPTQDFAPTPGGDLTIDRRGLFLEASGADIRFAISARQLLVLFGRPHARESGLDAALKREGPGALLAGMGTSPATLANALGGRFALLWIDLDKSCIAGLTDRFGTHPICWSREGGALLLGSRAELVPRAAREVDPQAIFDFLYFHVIPAPRTIFRGTLRLEPGHLLTADRTGQRDVAWWQPRFTQTPVSDLPALEARFRDGIRDAVAREVAGDARTAAFLSGGTDSSTVIGMMKAAKEGAPRGYSIGFDAAGYDEMEYARIAARAYGVDHREYYITAQDLVRNIPAVAAHYDQPFGNSSALPAFCLARLAREDGYDKLLAGDGGDELFGGNSRYAKQKVFEIYRAIPGLLRAGLLDPIARATWSQGVPGLAKVSSYVKQAQMSPLARTEQYNLLQRLGRDSVLHPAFAAHTDADAPLRLRRMVWDGIAADTVLDRELGFDWRFTLADNDLPKVIGTTSLAGLDVGFPLLSEELLDISLALPDHYKLKGFQLRWFFKDALRDFLPAEILSKKKHGFGLPFGHWALTDPALKRLSEESLNGLVERRLLNGHFVGDLFSKLLPAHPGYYGEMVWIGMMLEQWLRANAPQTRF</sequence>
<dbReference type="GO" id="GO:0005829">
    <property type="term" value="C:cytosol"/>
    <property type="evidence" value="ECO:0007669"/>
    <property type="project" value="TreeGrafter"/>
</dbReference>
<evidence type="ECO:0000313" key="7">
    <source>
        <dbReference type="EMBL" id="MBB4012324.1"/>
    </source>
</evidence>
<reference evidence="7 8" key="1">
    <citation type="submission" date="2020-08" db="EMBL/GenBank/DDBJ databases">
        <title>Genomic Encyclopedia of Type Strains, Phase IV (KMG-IV): sequencing the most valuable type-strain genomes for metagenomic binning, comparative biology and taxonomic classification.</title>
        <authorList>
            <person name="Goeker M."/>
        </authorList>
    </citation>
    <scope>NUCLEOTIDE SEQUENCE [LARGE SCALE GENOMIC DNA]</scope>
    <source>
        <strain evidence="7 8">DSM 106739</strain>
    </source>
</reference>
<feature type="site" description="Important for beta-aspartyl-AMP intermediate formation" evidence="5">
    <location>
        <position position="339"/>
    </location>
</feature>
<evidence type="ECO:0000256" key="4">
    <source>
        <dbReference type="ARBA" id="ARBA00048741"/>
    </source>
</evidence>
<keyword evidence="7" id="KW-0436">Ligase</keyword>